<feature type="compositionally biased region" description="Polar residues" evidence="1">
    <location>
        <begin position="88"/>
        <end position="99"/>
    </location>
</feature>
<protein>
    <submittedName>
        <fullName evidence="2">Uncharacterized protein</fullName>
    </submittedName>
</protein>
<keyword evidence="3" id="KW-1185">Reference proteome</keyword>
<proteinExistence type="predicted"/>
<feature type="compositionally biased region" description="Basic and acidic residues" evidence="1">
    <location>
        <begin position="105"/>
        <end position="116"/>
    </location>
</feature>
<name>A0A2G5UJH9_9PELO</name>
<feature type="region of interest" description="Disordered" evidence="1">
    <location>
        <begin position="82"/>
        <end position="116"/>
    </location>
</feature>
<reference evidence="3" key="1">
    <citation type="submission" date="2017-10" db="EMBL/GenBank/DDBJ databases">
        <title>Rapid genome shrinkage in a self-fertile nematode reveals novel sperm competition proteins.</title>
        <authorList>
            <person name="Yin D."/>
            <person name="Schwarz E.M."/>
            <person name="Thomas C.G."/>
            <person name="Felde R.L."/>
            <person name="Korf I.F."/>
            <person name="Cutter A.D."/>
            <person name="Schartner C.M."/>
            <person name="Ralston E.J."/>
            <person name="Meyer B.J."/>
            <person name="Haag E.S."/>
        </authorList>
    </citation>
    <scope>NUCLEOTIDE SEQUENCE [LARGE SCALE GENOMIC DNA]</scope>
    <source>
        <strain evidence="3">JU1422</strain>
    </source>
</reference>
<dbReference type="AlphaFoldDB" id="A0A2G5UJH9"/>
<organism evidence="2 3">
    <name type="scientific">Caenorhabditis nigoni</name>
    <dbReference type="NCBI Taxonomy" id="1611254"/>
    <lineage>
        <taxon>Eukaryota</taxon>
        <taxon>Metazoa</taxon>
        <taxon>Ecdysozoa</taxon>
        <taxon>Nematoda</taxon>
        <taxon>Chromadorea</taxon>
        <taxon>Rhabditida</taxon>
        <taxon>Rhabditina</taxon>
        <taxon>Rhabditomorpha</taxon>
        <taxon>Rhabditoidea</taxon>
        <taxon>Rhabditidae</taxon>
        <taxon>Peloderinae</taxon>
        <taxon>Caenorhabditis</taxon>
    </lineage>
</organism>
<gene>
    <name evidence="2" type="primary">Cnig_chr_III.g11304</name>
    <name evidence="2" type="ORF">B9Z55_011304</name>
</gene>
<sequence>MSSDERIEEIRQLVLTRKAALMEEFRQEQEKSKNDMAAFEEHIRQVVENVKTKIKNNKARSNLISHLDDLSFEELVALEETRKRGDTEFSSSEVTTHLDTTLEAGDQRSEARRTAG</sequence>
<evidence type="ECO:0000313" key="3">
    <source>
        <dbReference type="Proteomes" id="UP000230233"/>
    </source>
</evidence>
<dbReference type="EMBL" id="PDUG01000003">
    <property type="protein sequence ID" value="PIC39702.1"/>
    <property type="molecule type" value="Genomic_DNA"/>
</dbReference>
<dbReference type="Proteomes" id="UP000230233">
    <property type="component" value="Chromosome III"/>
</dbReference>
<comment type="caution">
    <text evidence="2">The sequence shown here is derived from an EMBL/GenBank/DDBJ whole genome shotgun (WGS) entry which is preliminary data.</text>
</comment>
<accession>A0A2G5UJH9</accession>
<evidence type="ECO:0000313" key="2">
    <source>
        <dbReference type="EMBL" id="PIC39702.1"/>
    </source>
</evidence>
<evidence type="ECO:0000256" key="1">
    <source>
        <dbReference type="SAM" id="MobiDB-lite"/>
    </source>
</evidence>